<dbReference type="EMBL" id="PDLM01000009">
    <property type="protein sequence ID" value="RDW69418.1"/>
    <property type="molecule type" value="Genomic_DNA"/>
</dbReference>
<evidence type="ECO:0000313" key="5">
    <source>
        <dbReference type="Proteomes" id="UP000256645"/>
    </source>
</evidence>
<evidence type="ECO:0000256" key="1">
    <source>
        <dbReference type="SAM" id="MobiDB-lite"/>
    </source>
</evidence>
<evidence type="ECO:0000259" key="2">
    <source>
        <dbReference type="Pfam" id="PF23394"/>
    </source>
</evidence>
<organism evidence="4 5">
    <name type="scientific">Coleophoma cylindrospora</name>
    <dbReference type="NCBI Taxonomy" id="1849047"/>
    <lineage>
        <taxon>Eukaryota</taxon>
        <taxon>Fungi</taxon>
        <taxon>Dikarya</taxon>
        <taxon>Ascomycota</taxon>
        <taxon>Pezizomycotina</taxon>
        <taxon>Leotiomycetes</taxon>
        <taxon>Helotiales</taxon>
        <taxon>Dermateaceae</taxon>
        <taxon>Coleophoma</taxon>
    </lineage>
</organism>
<proteinExistence type="predicted"/>
<accession>A0A3D8R632</accession>
<gene>
    <name evidence="4" type="ORF">BP6252_08438</name>
</gene>
<dbReference type="Proteomes" id="UP000256645">
    <property type="component" value="Unassembled WGS sequence"/>
</dbReference>
<feature type="region of interest" description="Disordered" evidence="1">
    <location>
        <begin position="520"/>
        <end position="568"/>
    </location>
</feature>
<evidence type="ECO:0000259" key="3">
    <source>
        <dbReference type="Pfam" id="PF23395"/>
    </source>
</evidence>
<feature type="compositionally biased region" description="Polar residues" evidence="1">
    <location>
        <begin position="538"/>
        <end position="552"/>
    </location>
</feature>
<sequence>MSQQYDPSTAADDLPIFQYARLKGLSRDHLAEPFPWPQIMKLQENVPHCLLDDPELPYLNLESLTANLSDKERLILSKEGARLLATTQRGEDDVDAPSSLSNLRKAKWIKLELPLLITDHEWDCRQFARREDFEPQLGDIKLPEEVVDEDSGEGFTIPLREWDLSDGFMESIQSERLVVRRDTLNFLREVVKGEWTDADEEELCDRLRYKRNLARESVTPPLLPMSSSVMDWEPNSSELEIPLLSDPASDTREKLNAMEEELFKEDLPGPMQVENSGPPSFNHRSSGELNSEKIIWETSSNQSDLRITRPIETKVEGPLTPVDYPATPKTVRFSDSVELFTISPNSTPNVMEDSFFEEAFGEAAAQAARLSEQEKLAPQDSKARVPVPLMDFRRPEPPWRKIENQHNKPCLGTLQRQMLADIVGNGAPPLTGLLRLHSKLPWAFPQGARTLIEETPCFEDDSIWEKHVFWGEDDIVDISSLVSKPPGLMILRDDDDSEDEFKPGDFDIDKDDLTVIGRKRKWDSQQNNDSETVRDKSNQTMHSDFTNTTLPSYTKGAAKHKPNPEDPDDLLVGQSLLLGTKFSAANAISNFQVLRGTKKQALAHSSYFHTPKDAATAFPSQSAAPVSGSRLVRNTTDTQTAQIDLPSPALNSTSMSTSIITSAAFIQRRSLVRHIRELLPNLKFLVRELEKHNKTSWLPGSVSRSPIISPLTKEADLIVSPSTGIILTTFPKVKQRLLPGQKGRPAVQEYVELVSQRYERLIIIVSADNSTNDNNLSDSDALAFSGFLGFTAGLACQVTTKYIPGSDAVLARWIAHSITKHCIPSDGSTLLEDETSWELFLRRAGMNVFAAQCIILALKAPEGINEKSPLKISLFGLTAFVEMSHSERVDRFGQLLGGTTVLERFDKHVHTLWE</sequence>
<feature type="domain" description="SAM-like" evidence="3">
    <location>
        <begin position="831"/>
        <end position="907"/>
    </location>
</feature>
<feature type="domain" description="DUF7102" evidence="2">
    <location>
        <begin position="658"/>
        <end position="825"/>
    </location>
</feature>
<protein>
    <submittedName>
        <fullName evidence="4">Uncharacterized protein</fullName>
    </submittedName>
</protein>
<name>A0A3D8R632_9HELO</name>
<reference evidence="4 5" key="1">
    <citation type="journal article" date="2018" name="IMA Fungus">
        <title>IMA Genome-F 9: Draft genome sequence of Annulohypoxylon stygium, Aspergillus mulundensis, Berkeleyomyces basicola (syn. Thielaviopsis basicola), Ceratocystis smalleyi, two Cercospora beticola strains, Coleophoma cylindrospora, Fusarium fracticaudum, Phialophora cf. hyalina, and Morchella septimelata.</title>
        <authorList>
            <person name="Wingfield B.D."/>
            <person name="Bills G.F."/>
            <person name="Dong Y."/>
            <person name="Huang W."/>
            <person name="Nel W.J."/>
            <person name="Swalarsk-Parry B.S."/>
            <person name="Vaghefi N."/>
            <person name="Wilken P.M."/>
            <person name="An Z."/>
            <person name="de Beer Z.W."/>
            <person name="De Vos L."/>
            <person name="Chen L."/>
            <person name="Duong T.A."/>
            <person name="Gao Y."/>
            <person name="Hammerbacher A."/>
            <person name="Kikkert J.R."/>
            <person name="Li Y."/>
            <person name="Li H."/>
            <person name="Li K."/>
            <person name="Li Q."/>
            <person name="Liu X."/>
            <person name="Ma X."/>
            <person name="Naidoo K."/>
            <person name="Pethybridge S.J."/>
            <person name="Sun J."/>
            <person name="Steenkamp E.T."/>
            <person name="van der Nest M.A."/>
            <person name="van Wyk S."/>
            <person name="Wingfield M.J."/>
            <person name="Xiong C."/>
            <person name="Yue Q."/>
            <person name="Zhang X."/>
        </authorList>
    </citation>
    <scope>NUCLEOTIDE SEQUENCE [LARGE SCALE GENOMIC DNA]</scope>
    <source>
        <strain evidence="4 5">BP6252</strain>
    </source>
</reference>
<dbReference type="InterPro" id="IPR055528">
    <property type="entry name" value="DUF7102"/>
</dbReference>
<evidence type="ECO:0000313" key="4">
    <source>
        <dbReference type="EMBL" id="RDW69418.1"/>
    </source>
</evidence>
<dbReference type="AlphaFoldDB" id="A0A3D8R632"/>
<dbReference type="Pfam" id="PF23394">
    <property type="entry name" value="DUF7102"/>
    <property type="match status" value="1"/>
</dbReference>
<dbReference type="InterPro" id="IPR057559">
    <property type="entry name" value="SAM_6"/>
</dbReference>
<keyword evidence="5" id="KW-1185">Reference proteome</keyword>
<dbReference type="Pfam" id="PF23395">
    <property type="entry name" value="SAM_6"/>
    <property type="match status" value="1"/>
</dbReference>
<dbReference type="OrthoDB" id="10257314at2759"/>
<comment type="caution">
    <text evidence="4">The sequence shown here is derived from an EMBL/GenBank/DDBJ whole genome shotgun (WGS) entry which is preliminary data.</text>
</comment>